<protein>
    <submittedName>
        <fullName evidence="1">Uncharacterized protein</fullName>
    </submittedName>
</protein>
<accession>A0AAD3THK9</accession>
<sequence>MASGRDAPSTGMKDSWFWDRGLFAPKRRASGTECSWLRDRGRRVPESGTEGSLLLDAVLLVSGWHASGLRTEGLLFRDRALLAPGWSVSILRRMVHCSEAKYS</sequence>
<reference evidence="1" key="1">
    <citation type="submission" date="2023-05" db="EMBL/GenBank/DDBJ databases">
        <title>Nepenthes gracilis genome sequencing.</title>
        <authorList>
            <person name="Fukushima K."/>
        </authorList>
    </citation>
    <scope>NUCLEOTIDE SEQUENCE</scope>
    <source>
        <strain evidence="1">SING2019-196</strain>
    </source>
</reference>
<organism evidence="1 2">
    <name type="scientific">Nepenthes gracilis</name>
    <name type="common">Slender pitcher plant</name>
    <dbReference type="NCBI Taxonomy" id="150966"/>
    <lineage>
        <taxon>Eukaryota</taxon>
        <taxon>Viridiplantae</taxon>
        <taxon>Streptophyta</taxon>
        <taxon>Embryophyta</taxon>
        <taxon>Tracheophyta</taxon>
        <taxon>Spermatophyta</taxon>
        <taxon>Magnoliopsida</taxon>
        <taxon>eudicotyledons</taxon>
        <taxon>Gunneridae</taxon>
        <taxon>Pentapetalae</taxon>
        <taxon>Caryophyllales</taxon>
        <taxon>Nepenthaceae</taxon>
        <taxon>Nepenthes</taxon>
    </lineage>
</organism>
<dbReference type="EMBL" id="BSYO01000036">
    <property type="protein sequence ID" value="GMH29224.1"/>
    <property type="molecule type" value="Genomic_DNA"/>
</dbReference>
<dbReference type="AlphaFoldDB" id="A0AAD3THK9"/>
<evidence type="ECO:0000313" key="2">
    <source>
        <dbReference type="Proteomes" id="UP001279734"/>
    </source>
</evidence>
<gene>
    <name evidence="1" type="ORF">Nepgr_031067</name>
</gene>
<dbReference type="Proteomes" id="UP001279734">
    <property type="component" value="Unassembled WGS sequence"/>
</dbReference>
<comment type="caution">
    <text evidence="1">The sequence shown here is derived from an EMBL/GenBank/DDBJ whole genome shotgun (WGS) entry which is preliminary data.</text>
</comment>
<name>A0AAD3THK9_NEPGR</name>
<evidence type="ECO:0000313" key="1">
    <source>
        <dbReference type="EMBL" id="GMH29224.1"/>
    </source>
</evidence>
<keyword evidence="2" id="KW-1185">Reference proteome</keyword>
<proteinExistence type="predicted"/>